<proteinExistence type="predicted"/>
<dbReference type="InterPro" id="IPR016181">
    <property type="entry name" value="Acyl_CoA_acyltransferase"/>
</dbReference>
<dbReference type="RefSeq" id="WP_012161177.1">
    <property type="nucleotide sequence ID" value="NC_009925.1"/>
</dbReference>
<evidence type="ECO:0000313" key="2">
    <source>
        <dbReference type="EMBL" id="ABW25573.1"/>
    </source>
</evidence>
<keyword evidence="3" id="KW-1185">Reference proteome</keyword>
<dbReference type="SUPFAM" id="SSF55729">
    <property type="entry name" value="Acyl-CoA N-acyltransferases (Nat)"/>
    <property type="match status" value="1"/>
</dbReference>
<dbReference type="KEGG" id="amr:AM1_0521"/>
<dbReference type="HOGENOM" id="CLU_055609_0_0_3"/>
<feature type="domain" description="BioF2-like acetyltransferase" evidence="1">
    <location>
        <begin position="163"/>
        <end position="292"/>
    </location>
</feature>
<dbReference type="AlphaFoldDB" id="B0CC31"/>
<organism evidence="2 3">
    <name type="scientific">Acaryochloris marina (strain MBIC 11017)</name>
    <dbReference type="NCBI Taxonomy" id="329726"/>
    <lineage>
        <taxon>Bacteria</taxon>
        <taxon>Bacillati</taxon>
        <taxon>Cyanobacteriota</taxon>
        <taxon>Cyanophyceae</taxon>
        <taxon>Acaryochloridales</taxon>
        <taxon>Acaryochloridaceae</taxon>
        <taxon>Acaryochloris</taxon>
    </lineage>
</organism>
<dbReference type="EMBL" id="CP000828">
    <property type="protein sequence ID" value="ABW25573.1"/>
    <property type="molecule type" value="Genomic_DNA"/>
</dbReference>
<evidence type="ECO:0000313" key="3">
    <source>
        <dbReference type="Proteomes" id="UP000000268"/>
    </source>
</evidence>
<dbReference type="Gene3D" id="3.40.630.30">
    <property type="match status" value="1"/>
</dbReference>
<dbReference type="Pfam" id="PF13480">
    <property type="entry name" value="Acetyltransf_6"/>
    <property type="match status" value="1"/>
</dbReference>
<gene>
    <name evidence="2" type="ordered locus">AM1_0521</name>
</gene>
<evidence type="ECO:0000259" key="1">
    <source>
        <dbReference type="Pfam" id="PF13480"/>
    </source>
</evidence>
<dbReference type="STRING" id="329726.AM1_0521"/>
<name>B0CC31_ACAM1</name>
<dbReference type="eggNOG" id="COG2348">
    <property type="taxonomic scope" value="Bacteria"/>
</dbReference>
<sequence length="358" mass="40526">MDVQILALDDPRWLQVLDGIRHDVYHLPTYVSIESKRLKAPAEAIVVQDKNKILFLPYLLRSCKDVCSDHLKDKEILDIISPYGYSGIALSPEAIGDPIFIQSSLQESIKAFKDKNICSAFFRLHPILSSQYIEHLDSPTATPDGVTVSVDLLQPESKIWAHTRKGHQSTINKCKRLGLQARIVPYAESIEVFTSIYTETMNRVSATQSYYFNQDYFENLLNLGDKLHCCIVENADQIVAASLFFECCGIVQAHLGGTRTAFMPQSPFSLLLHHMRLWAKEQGNEFLHLGGGVGGSQEDRLFKFKSGFSKQQHDFYTLRLIVNPEVYAELLQHRAQAIDVPVEQLQQSTFFPAYRTAS</sequence>
<protein>
    <recommendedName>
        <fullName evidence="1">BioF2-like acetyltransferase domain-containing protein</fullName>
    </recommendedName>
</protein>
<accession>B0CC31</accession>
<reference evidence="2 3" key="1">
    <citation type="journal article" date="2008" name="Proc. Natl. Acad. Sci. U.S.A.">
        <title>Niche adaptation and genome expansion in the chlorophyll d-producing cyanobacterium Acaryochloris marina.</title>
        <authorList>
            <person name="Swingley W.D."/>
            <person name="Chen M."/>
            <person name="Cheung P.C."/>
            <person name="Conrad A.L."/>
            <person name="Dejesa L.C."/>
            <person name="Hao J."/>
            <person name="Honchak B.M."/>
            <person name="Karbach L.E."/>
            <person name="Kurdoglu A."/>
            <person name="Lahiri S."/>
            <person name="Mastrian S.D."/>
            <person name="Miyashita H."/>
            <person name="Page L."/>
            <person name="Ramakrishna P."/>
            <person name="Satoh S."/>
            <person name="Sattley W.M."/>
            <person name="Shimada Y."/>
            <person name="Taylor H.L."/>
            <person name="Tomo T."/>
            <person name="Tsuchiya T."/>
            <person name="Wang Z.T."/>
            <person name="Raymond J."/>
            <person name="Mimuro M."/>
            <person name="Blankenship R.E."/>
            <person name="Touchman J.W."/>
        </authorList>
    </citation>
    <scope>NUCLEOTIDE SEQUENCE [LARGE SCALE GENOMIC DNA]</scope>
    <source>
        <strain evidence="3">MBIC 11017</strain>
    </source>
</reference>
<dbReference type="OrthoDB" id="9785911at2"/>
<dbReference type="Proteomes" id="UP000000268">
    <property type="component" value="Chromosome"/>
</dbReference>
<dbReference type="InterPro" id="IPR038740">
    <property type="entry name" value="BioF2-like_GNAT_dom"/>
</dbReference>